<evidence type="ECO:0000313" key="2">
    <source>
        <dbReference type="Proteomes" id="UP001456344"/>
    </source>
</evidence>
<dbReference type="EC" id="4.1.3.3" evidence="1"/>
<protein>
    <submittedName>
        <fullName evidence="1">Dihydrodipicolinate synthase family protein</fullName>
        <ecNumber evidence="1">4.1.3.3</ecNumber>
        <ecNumber evidence="1">4.2.1.41</ecNumber>
        <ecNumber evidence="1">4.3.3.7</ecNumber>
    </submittedName>
</protein>
<name>A0ACD5B864_9PSEU</name>
<dbReference type="EMBL" id="CP150484">
    <property type="protein sequence ID" value="WYW15568.1"/>
    <property type="molecule type" value="Genomic_DNA"/>
</dbReference>
<dbReference type="EC" id="4.3.3.7" evidence="1"/>
<accession>A0ACD5B864</accession>
<keyword evidence="1" id="KW-0456">Lyase</keyword>
<dbReference type="Proteomes" id="UP001456344">
    <property type="component" value="Chromosome"/>
</dbReference>
<gene>
    <name evidence="1" type="ORF">LCL61_08385</name>
</gene>
<evidence type="ECO:0000313" key="1">
    <source>
        <dbReference type="EMBL" id="WYW15568.1"/>
    </source>
</evidence>
<sequence>MPVTSSTRFDERKRRLSGVVAIPVTPFDADGAVDPDAYAKLVDRVIDGGVGVVTPNGNTGEFYALDEAETRHCLELTVKAAAGRASVVAGVGHDVRTAIGAARHAGEAGADLIMIHQPVHPYVSAEGWVEYHRAIAAAVPELGVVPYVRDPRIEGERLAKLADAAENVIGVKYAVPDPARFAAVARDAGIDRFTWIAGLAELSAPGYFAVGATGFTSGLVNVAPSLSLEMFRALRDGDFRGAMVRWERVRPFEESRAADGNANNVSVVKEALAQLGLCRPDVRPPSRALTGAERELVSATLAGWGLF</sequence>
<reference evidence="1" key="1">
    <citation type="submission" date="2023-10" db="EMBL/GenBank/DDBJ databases">
        <title>Whole genome sequencing of actinobacterial strain Amycolatopsis sp. (BCA-696) identifies the underlying plant growth-promoting genes.</title>
        <authorList>
            <person name="Gandham P."/>
            <person name="Vadla N."/>
            <person name="Saji A."/>
            <person name="Srinivas V."/>
            <person name="Ruperao P."/>
            <person name="Selvanayagam S."/>
            <person name="Saxena R.K."/>
            <person name="Rathore A."/>
            <person name="Gopalakrishnan S."/>
            <person name="Thakur V."/>
        </authorList>
    </citation>
    <scope>NUCLEOTIDE SEQUENCE</scope>
    <source>
        <strain evidence="1">BCA-696</strain>
    </source>
</reference>
<organism evidence="1 2">
    <name type="scientific">Amycolatopsis coloradensis</name>
    <dbReference type="NCBI Taxonomy" id="76021"/>
    <lineage>
        <taxon>Bacteria</taxon>
        <taxon>Bacillati</taxon>
        <taxon>Actinomycetota</taxon>
        <taxon>Actinomycetes</taxon>
        <taxon>Pseudonocardiales</taxon>
        <taxon>Pseudonocardiaceae</taxon>
        <taxon>Amycolatopsis</taxon>
    </lineage>
</organism>
<keyword evidence="2" id="KW-1185">Reference proteome</keyword>
<proteinExistence type="predicted"/>
<dbReference type="EC" id="4.2.1.41" evidence="1"/>